<evidence type="ECO:0000313" key="3">
    <source>
        <dbReference type="EMBL" id="MPN43327.1"/>
    </source>
</evidence>
<dbReference type="Gene3D" id="1.10.443.10">
    <property type="entry name" value="Intergrase catalytic core"/>
    <property type="match status" value="1"/>
</dbReference>
<dbReference type="InterPro" id="IPR050090">
    <property type="entry name" value="Tyrosine_recombinase_XerCD"/>
</dbReference>
<dbReference type="GO" id="GO:0015074">
    <property type="term" value="P:DNA integration"/>
    <property type="evidence" value="ECO:0007669"/>
    <property type="project" value="InterPro"/>
</dbReference>
<dbReference type="AlphaFoldDB" id="A0A645HWF4"/>
<accession>A0A645HWF4</accession>
<dbReference type="PANTHER" id="PTHR30349">
    <property type="entry name" value="PHAGE INTEGRASE-RELATED"/>
    <property type="match status" value="1"/>
</dbReference>
<dbReference type="InterPro" id="IPR013762">
    <property type="entry name" value="Integrase-like_cat_sf"/>
</dbReference>
<dbReference type="SUPFAM" id="SSF56349">
    <property type="entry name" value="DNA breaking-rejoining enzymes"/>
    <property type="match status" value="1"/>
</dbReference>
<feature type="domain" description="Tyr recombinase" evidence="2">
    <location>
        <begin position="1"/>
        <end position="185"/>
    </location>
</feature>
<dbReference type="InterPro" id="IPR011010">
    <property type="entry name" value="DNA_brk_join_enz"/>
</dbReference>
<name>A0A645HWF4_9ZZZZ</name>
<dbReference type="Pfam" id="PF00589">
    <property type="entry name" value="Phage_integrase"/>
    <property type="match status" value="1"/>
</dbReference>
<reference evidence="3" key="1">
    <citation type="submission" date="2019-08" db="EMBL/GenBank/DDBJ databases">
        <authorList>
            <person name="Kucharzyk K."/>
            <person name="Murdoch R.W."/>
            <person name="Higgins S."/>
            <person name="Loffler F."/>
        </authorList>
    </citation>
    <scope>NUCLEOTIDE SEQUENCE</scope>
</reference>
<sequence length="189" mass="21843">MTDYLFGNFTFQNLGLLITLYTGMRIGEVSALKWYDVDLVEGVFHVDATIQRIYFFDEEEGKKRTKVIMDSAKTINSTRDIPISKKLLPILKSVKKVVNDDFFVLSNGPKPIEPRTYRNYYKKVLDKLNIRRIKFHGLRHTFATYLIEGGADVKTTSVLLGHSKTSITMDIYVHPNMQQKRSAIDKFLK</sequence>
<proteinExistence type="predicted"/>
<protein>
    <submittedName>
        <fullName evidence="3">Tyrosine recombinase XerD</fullName>
    </submittedName>
</protein>
<dbReference type="PROSITE" id="PS51898">
    <property type="entry name" value="TYR_RECOMBINASE"/>
    <property type="match status" value="1"/>
</dbReference>
<dbReference type="InterPro" id="IPR002104">
    <property type="entry name" value="Integrase_catalytic"/>
</dbReference>
<dbReference type="EMBL" id="VSSQ01101666">
    <property type="protein sequence ID" value="MPN43327.1"/>
    <property type="molecule type" value="Genomic_DNA"/>
</dbReference>
<evidence type="ECO:0000256" key="1">
    <source>
        <dbReference type="ARBA" id="ARBA00023172"/>
    </source>
</evidence>
<dbReference type="GO" id="GO:0003677">
    <property type="term" value="F:DNA binding"/>
    <property type="evidence" value="ECO:0007669"/>
    <property type="project" value="InterPro"/>
</dbReference>
<evidence type="ECO:0000259" key="2">
    <source>
        <dbReference type="PROSITE" id="PS51898"/>
    </source>
</evidence>
<comment type="caution">
    <text evidence="3">The sequence shown here is derived from an EMBL/GenBank/DDBJ whole genome shotgun (WGS) entry which is preliminary data.</text>
</comment>
<organism evidence="3">
    <name type="scientific">bioreactor metagenome</name>
    <dbReference type="NCBI Taxonomy" id="1076179"/>
    <lineage>
        <taxon>unclassified sequences</taxon>
        <taxon>metagenomes</taxon>
        <taxon>ecological metagenomes</taxon>
    </lineage>
</organism>
<dbReference type="PANTHER" id="PTHR30349:SF64">
    <property type="entry name" value="PROPHAGE INTEGRASE INTD-RELATED"/>
    <property type="match status" value="1"/>
</dbReference>
<gene>
    <name evidence="3" type="primary">xerD_118</name>
    <name evidence="3" type="ORF">SDC9_190886</name>
</gene>
<keyword evidence="1" id="KW-0233">DNA recombination</keyword>
<dbReference type="CDD" id="cd01189">
    <property type="entry name" value="INT_ICEBs1_C_like"/>
    <property type="match status" value="1"/>
</dbReference>
<dbReference type="GO" id="GO:0006310">
    <property type="term" value="P:DNA recombination"/>
    <property type="evidence" value="ECO:0007669"/>
    <property type="project" value="UniProtKB-KW"/>
</dbReference>